<protein>
    <submittedName>
        <fullName evidence="7">Uncharacterized protein</fullName>
    </submittedName>
</protein>
<reference evidence="7 8" key="3">
    <citation type="journal article" date="2015" name="Genome Announc.">
        <title>Draft Genome Sequence of the Archiascomycetous Yeast Saitoella complicata.</title>
        <authorList>
            <person name="Yamauchi K."/>
            <person name="Kondo S."/>
            <person name="Hamamoto M."/>
            <person name="Takahashi Y."/>
            <person name="Ogura Y."/>
            <person name="Hayashi T."/>
            <person name="Nishida H."/>
        </authorList>
    </citation>
    <scope>NUCLEOTIDE SEQUENCE [LARGE SCALE GENOMIC DNA]</scope>
    <source>
        <strain evidence="7 8">NRRL Y-17804</strain>
    </source>
</reference>
<comment type="caution">
    <text evidence="7">The sequence shown here is derived from an EMBL/GenBank/DDBJ whole genome shotgun (WGS) entry which is preliminary data.</text>
</comment>
<dbReference type="InterPro" id="IPR011990">
    <property type="entry name" value="TPR-like_helical_dom_sf"/>
</dbReference>
<feature type="region of interest" description="Disordered" evidence="6">
    <location>
        <begin position="546"/>
        <end position="570"/>
    </location>
</feature>
<sequence>MSTAIGRCARASSLSKSRVGLLRAAGAFNFLLYLQGQSRAFTASSSSKGRKGSKLLLEIKLLESKVSELQWQMAKAEKARAAKLAAEANPITEDDYDQFFEQLMAPPTHSSDDAKLALSATARMLPAAVVERLGHGTALTISADHKRDWAATVTDFQANGGYKGLSIYEINRFVHWIPQSERGELVPKILDQLKEAEVRPDVLTYDLLLDGLAKLGKTEEAVNLFAEVLEKGHSPTLHTYHHLLRAFAEVADIGTTSRIFNQMRAAGVEPNRQINTTLIAACVRSKHLKEAQQIFDFMKYKGQQDAPDLTTYNLMIHACSIRQEAERAEELFMELQTRPQNPLKPDATTFASIIHAYASRKDYYTEAWLMAEKMREAGFELNRHACNGLLQACGKVGDLSKARQLVMEMANSTQKIEEAFDVYTFQHLFRSYANFYMWKRDGKMANRKLRNTIHERTTSDEDVSSVPQLSESEISDNPRAIPFLPYSELRSSEDVIKEAWDVLAYLRKHRPEDVDTHLLNTVLAIPLNFQDHSSLKRYYEEFFTSEEQNETAEQGKAEEGNRNPKPPRNGYTFQTALQAAYQARDLKFLRQVWEERSVWRRRVKTEIRESSSPKRPGKKHHENDQALAHVTNLGNDPRYLEMRKTHDFAAVRTMVNGLARCNELEEATRLLRSCEWQYIWTPQDLSTMYIKAKQAEDLYATSLVRKLVYRSHKFQEEGDLKPIRGPMWANKKWERGNVVPKQPQPGDDVNVDDEGPAPAGYGKWRFM</sequence>
<feature type="region of interest" description="Disordered" evidence="6">
    <location>
        <begin position="606"/>
        <end position="627"/>
    </location>
</feature>
<dbReference type="Pfam" id="PF13812">
    <property type="entry name" value="PPR_3"/>
    <property type="match status" value="2"/>
</dbReference>
<dbReference type="InterPro" id="IPR002885">
    <property type="entry name" value="PPR_rpt"/>
</dbReference>
<evidence type="ECO:0000256" key="6">
    <source>
        <dbReference type="SAM" id="MobiDB-lite"/>
    </source>
</evidence>
<evidence type="ECO:0000256" key="5">
    <source>
        <dbReference type="PROSITE-ProRule" id="PRU00708"/>
    </source>
</evidence>
<reference evidence="7 8" key="2">
    <citation type="journal article" date="2014" name="J. Gen. Appl. Microbiol.">
        <title>The early diverging ascomycetous budding yeast Saitoella complicata has three histone deacetylases belonging to the Clr6, Hos2, and Rpd3 lineages.</title>
        <authorList>
            <person name="Nishida H."/>
            <person name="Matsumoto T."/>
            <person name="Kondo S."/>
            <person name="Hamamoto M."/>
            <person name="Yoshikawa H."/>
        </authorList>
    </citation>
    <scope>NUCLEOTIDE SEQUENCE [LARGE SCALE GENOMIC DNA]</scope>
    <source>
        <strain evidence="7 8">NRRL Y-17804</strain>
    </source>
</reference>
<keyword evidence="2" id="KW-0677">Repeat</keyword>
<feature type="region of interest" description="Disordered" evidence="6">
    <location>
        <begin position="737"/>
        <end position="761"/>
    </location>
</feature>
<dbReference type="GO" id="GO:0005739">
    <property type="term" value="C:mitochondrion"/>
    <property type="evidence" value="ECO:0007669"/>
    <property type="project" value="UniProtKB-ARBA"/>
</dbReference>
<evidence type="ECO:0000256" key="4">
    <source>
        <dbReference type="ARBA" id="ARBA00044511"/>
    </source>
</evidence>
<comment type="similarity">
    <text evidence="1">Belongs to the CCM1 family.</text>
</comment>
<dbReference type="Gene3D" id="1.25.40.10">
    <property type="entry name" value="Tetratricopeptide repeat domain"/>
    <property type="match status" value="2"/>
</dbReference>
<gene>
    <name evidence="7" type="ORF">G7K_0782-t1</name>
</gene>
<dbReference type="AlphaFoldDB" id="A0A0E9N9I4"/>
<evidence type="ECO:0000313" key="8">
    <source>
        <dbReference type="Proteomes" id="UP000033140"/>
    </source>
</evidence>
<dbReference type="PANTHER" id="PTHR47447:SF23">
    <property type="entry name" value="PENTACOTRIPEPTIDE-REPEAT REGION OF PRORP DOMAIN-CONTAINING PROTEIN"/>
    <property type="match status" value="1"/>
</dbReference>
<evidence type="ECO:0000313" key="7">
    <source>
        <dbReference type="EMBL" id="GAO46552.1"/>
    </source>
</evidence>
<dbReference type="NCBIfam" id="TIGR00756">
    <property type="entry name" value="PPR"/>
    <property type="match status" value="2"/>
</dbReference>
<feature type="repeat" description="PPR" evidence="5">
    <location>
        <begin position="308"/>
        <end position="342"/>
    </location>
</feature>
<feature type="repeat" description="PPR" evidence="5">
    <location>
        <begin position="346"/>
        <end position="381"/>
    </location>
</feature>
<keyword evidence="8" id="KW-1185">Reference proteome</keyword>
<name>A0A0E9N9I4_SAICN</name>
<evidence type="ECO:0000256" key="1">
    <source>
        <dbReference type="ARBA" id="ARBA00006192"/>
    </source>
</evidence>
<comment type="function">
    <text evidence="3">Regulates mitochondrial small subunit maturation by controlling 15S rRNA 5'-end processing. Localizes to the 5' precursor of the 15S rRNA in a position that is subsequently occupied by mS47 in the mature yeast mtSSU. Uses structure and sequence-specific RNA recognition, binding to a single-stranded region of the precursor and specifically recognizing bases -6 to -1. The exchange of Ccm1 for mS47 is coupled to the irreversible removal of precursor rRNA that is accompanied by conformational changes of the mitoribosomal proteins uS5m and mS26. These conformational changes signal completion of 5'-end rRNA processing through protection of the mature 5'-end of the 15S rRNA and stabilization of mS47. The removal of the 5' precursor together with the dissociation of Ccm1 may be catalyzed by the 5'-3' exoribonuclease Pet127. Involved in the specific removal of group I introns in mitochondrial encoded transcripts.</text>
</comment>
<feature type="repeat" description="PPR" evidence="5">
    <location>
        <begin position="236"/>
        <end position="270"/>
    </location>
</feature>
<reference evidence="7 8" key="1">
    <citation type="journal article" date="2011" name="J. Gen. Appl. Microbiol.">
        <title>Draft genome sequencing of the enigmatic yeast Saitoella complicata.</title>
        <authorList>
            <person name="Nishida H."/>
            <person name="Hamamoto M."/>
            <person name="Sugiyama J."/>
        </authorList>
    </citation>
    <scope>NUCLEOTIDE SEQUENCE [LARGE SCALE GENOMIC DNA]</scope>
    <source>
        <strain evidence="7 8">NRRL Y-17804</strain>
    </source>
</reference>
<dbReference type="Pfam" id="PF01535">
    <property type="entry name" value="PPR"/>
    <property type="match status" value="1"/>
</dbReference>
<feature type="compositionally biased region" description="Basic and acidic residues" evidence="6">
    <location>
        <begin position="553"/>
        <end position="562"/>
    </location>
</feature>
<feature type="repeat" description="PPR" evidence="5">
    <location>
        <begin position="201"/>
        <end position="235"/>
    </location>
</feature>
<dbReference type="Proteomes" id="UP000033140">
    <property type="component" value="Unassembled WGS sequence"/>
</dbReference>
<comment type="subunit">
    <text evidence="4">Binds to mitochondrial small subunit 15S rRNA.</text>
</comment>
<evidence type="ECO:0000256" key="3">
    <source>
        <dbReference type="ARBA" id="ARBA00044493"/>
    </source>
</evidence>
<dbReference type="OMA" id="ESSAIWA"/>
<dbReference type="EMBL" id="BACD03000004">
    <property type="protein sequence ID" value="GAO46552.1"/>
    <property type="molecule type" value="Genomic_DNA"/>
</dbReference>
<organism evidence="7 8">
    <name type="scientific">Saitoella complicata (strain BCRC 22490 / CBS 7301 / JCM 7358 / NBRC 10748 / NRRL Y-17804)</name>
    <dbReference type="NCBI Taxonomy" id="698492"/>
    <lineage>
        <taxon>Eukaryota</taxon>
        <taxon>Fungi</taxon>
        <taxon>Dikarya</taxon>
        <taxon>Ascomycota</taxon>
        <taxon>Taphrinomycotina</taxon>
        <taxon>Taphrinomycotina incertae sedis</taxon>
        <taxon>Saitoella</taxon>
    </lineage>
</organism>
<dbReference type="PROSITE" id="PS51375">
    <property type="entry name" value="PPR"/>
    <property type="match status" value="4"/>
</dbReference>
<dbReference type="PANTHER" id="PTHR47447">
    <property type="entry name" value="OS03G0856100 PROTEIN"/>
    <property type="match status" value="1"/>
</dbReference>
<evidence type="ECO:0000256" key="2">
    <source>
        <dbReference type="ARBA" id="ARBA00022737"/>
    </source>
</evidence>
<proteinExistence type="inferred from homology"/>
<dbReference type="STRING" id="698492.A0A0E9N9I4"/>
<accession>A0A0E9N9I4</accession>
<dbReference type="Pfam" id="PF13041">
    <property type="entry name" value="PPR_2"/>
    <property type="match status" value="1"/>
</dbReference>